<dbReference type="Proteomes" id="UP000015927">
    <property type="component" value="Chromosome"/>
</dbReference>
<dbReference type="KEGG" id="lpi:LBPG_00176"/>
<dbReference type="InterPro" id="IPR010982">
    <property type="entry name" value="Lambda_DNA-bd_dom_sf"/>
</dbReference>
<dbReference type="PROSITE" id="PS50943">
    <property type="entry name" value="HTH_CROC1"/>
    <property type="match status" value="1"/>
</dbReference>
<dbReference type="PANTHER" id="PTHR46558:SF15">
    <property type="entry name" value="HELIX-TURN-HELIX DOMAIN PROTEIN"/>
    <property type="match status" value="1"/>
</dbReference>
<proteinExistence type="predicted"/>
<dbReference type="GO" id="GO:0003677">
    <property type="term" value="F:DNA binding"/>
    <property type="evidence" value="ECO:0007669"/>
    <property type="project" value="UniProtKB-KW"/>
</dbReference>
<keyword evidence="1" id="KW-0238">DNA-binding</keyword>
<dbReference type="Pfam" id="PF01381">
    <property type="entry name" value="HTH_3"/>
    <property type="match status" value="1"/>
</dbReference>
<dbReference type="SMART" id="SM00530">
    <property type="entry name" value="HTH_XRE"/>
    <property type="match status" value="1"/>
</dbReference>
<sequence>MKFGEQLAALRKHRTMTQEDLAGQLMVTRQTISSWEREKSFPDLTMLLQLSKVFDTSLDQLLKSDSQLEEKLKKQTVQRWLEPMYWFAGINSVLFATGLLIFALFRQSGLSMIGILFGLVGFINAGVFFGLQMLRGQLAGRFVVDLKQRERLLLVVSGLLLTGAIGTLLLWRVTVAALFVGLFVGEVTIWAVIHTFRRQWRA</sequence>
<organism evidence="3 4">
    <name type="scientific">Lacticaseibacillus paracasei subsp. paracasei 8700:2</name>
    <dbReference type="NCBI Taxonomy" id="537973"/>
    <lineage>
        <taxon>Bacteria</taxon>
        <taxon>Bacillati</taxon>
        <taxon>Bacillota</taxon>
        <taxon>Bacilli</taxon>
        <taxon>Lactobacillales</taxon>
        <taxon>Lactobacillaceae</taxon>
        <taxon>Lacticaseibacillus</taxon>
    </lineage>
</organism>
<gene>
    <name evidence="3" type="ORF">LBPG_00176</name>
</gene>
<dbReference type="EMBL" id="CP002391">
    <property type="protein sequence ID" value="EEQ64727.2"/>
    <property type="molecule type" value="Genomic_DNA"/>
</dbReference>
<name>A0A826HV80_LACPA</name>
<reference evidence="3 4" key="1">
    <citation type="submission" date="2010-12" db="EMBL/GenBank/DDBJ databases">
        <title>The Genome Sequence of Lactobacillus paracasei subsp. paracasei strain 8700:2.</title>
        <authorList>
            <consortium name="The Broad Institute Genome Sequencing Platform"/>
            <person name="Ward D."/>
            <person name="Earl A."/>
            <person name="Feldgarden M."/>
            <person name="Young S.K."/>
            <person name="Gargeya S."/>
            <person name="Zeng Q."/>
            <person name="Alvarado L."/>
            <person name="Berlin A."/>
            <person name="Bochicchio J."/>
            <person name="Chapman S.B."/>
            <person name="Chen Z."/>
            <person name="Freedman E."/>
            <person name="Gellesch M."/>
            <person name="Goldberg J."/>
            <person name="Griggs A."/>
            <person name="Gujja S."/>
            <person name="Heilman E."/>
            <person name="Heiman D."/>
            <person name="Howarth C."/>
            <person name="Mehta T."/>
            <person name="Neiman D."/>
            <person name="Pearson M."/>
            <person name="Roberts A."/>
            <person name="Saif S."/>
            <person name="Shea T."/>
            <person name="Shenoy N."/>
            <person name="Sisk P."/>
            <person name="Stolte C."/>
            <person name="Sykes S."/>
            <person name="White J."/>
            <person name="Yandava C."/>
            <person name="Saulnier D."/>
            <person name="Haas B."/>
            <person name="Nusbaum C."/>
            <person name="Birren B."/>
        </authorList>
    </citation>
    <scope>NUCLEOTIDE SEQUENCE [LARGE SCALE GENOMIC DNA]</scope>
    <source>
        <strain evidence="3 4">8700:2</strain>
    </source>
</reference>
<dbReference type="PANTHER" id="PTHR46558">
    <property type="entry name" value="TRACRIPTIONAL REGULATORY PROTEIN-RELATED-RELATED"/>
    <property type="match status" value="1"/>
</dbReference>
<dbReference type="CDD" id="cd00093">
    <property type="entry name" value="HTH_XRE"/>
    <property type="match status" value="1"/>
</dbReference>
<dbReference type="GeneID" id="57089649"/>
<evidence type="ECO:0000313" key="3">
    <source>
        <dbReference type="EMBL" id="EEQ64727.2"/>
    </source>
</evidence>
<accession>A0A826HV80</accession>
<evidence type="ECO:0000256" key="1">
    <source>
        <dbReference type="ARBA" id="ARBA00023125"/>
    </source>
</evidence>
<feature type="domain" description="HTH cro/C1-type" evidence="2">
    <location>
        <begin position="7"/>
        <end position="61"/>
    </location>
</feature>
<dbReference type="RefSeq" id="WP_003564340.1">
    <property type="nucleotide sequence ID" value="NC_022112.1"/>
</dbReference>
<dbReference type="SUPFAM" id="SSF47413">
    <property type="entry name" value="lambda repressor-like DNA-binding domains"/>
    <property type="match status" value="1"/>
</dbReference>
<dbReference type="InterPro" id="IPR001387">
    <property type="entry name" value="Cro/C1-type_HTH"/>
</dbReference>
<dbReference type="AlphaFoldDB" id="A0A826HV80"/>
<evidence type="ECO:0000313" key="4">
    <source>
        <dbReference type="Proteomes" id="UP000015927"/>
    </source>
</evidence>
<dbReference type="Gene3D" id="1.10.260.40">
    <property type="entry name" value="lambda repressor-like DNA-binding domains"/>
    <property type="match status" value="1"/>
</dbReference>
<protein>
    <recommendedName>
        <fullName evidence="2">HTH cro/C1-type domain-containing protein</fullName>
    </recommendedName>
</protein>
<evidence type="ECO:0000259" key="2">
    <source>
        <dbReference type="PROSITE" id="PS50943"/>
    </source>
</evidence>